<dbReference type="GO" id="GO:0005737">
    <property type="term" value="C:cytoplasm"/>
    <property type="evidence" value="ECO:0007669"/>
    <property type="project" value="TreeGrafter"/>
</dbReference>
<comment type="function">
    <text evidence="21">Oxidized purine nucleoside triphosphate hydrolase which is a prominent sanitizer of the oxidized nucleotide pool. Catalyzes the hydrolysis of 2-oxo-dATP (2-hydroxy-dATP) into 2-oxo-dAMP. Also has a significant hydrolase activity toward 2-oxo-ATP, 8-oxo-dGTP and 8-oxo-dATP. Through the hydrolysis of oxidized purine nucleoside triphosphates, prevents their incorporation into DNA and the subsequent transversions A:T to C:G and G:C to T:A. Also catalyzes the hydrolysis of methylated purine nucleoside triphosphate preventing their integration into DNA. Through this antimutagenic activity protects cells from oxidative stress.</text>
</comment>
<dbReference type="GO" id="GO:0046872">
    <property type="term" value="F:metal ion binding"/>
    <property type="evidence" value="ECO:0007669"/>
    <property type="project" value="UniProtKB-KW"/>
</dbReference>
<dbReference type="GO" id="GO:0008413">
    <property type="term" value="F:8-oxo-7,8-dihydroguanosine triphosphate pyrophosphatase activity"/>
    <property type="evidence" value="ECO:0007669"/>
    <property type="project" value="InterPro"/>
</dbReference>
<evidence type="ECO:0000313" key="24">
    <source>
        <dbReference type="EMBL" id="KAF6082285.1"/>
    </source>
</evidence>
<dbReference type="Pfam" id="PF00293">
    <property type="entry name" value="NUDIX"/>
    <property type="match status" value="1"/>
</dbReference>
<evidence type="ECO:0000256" key="1">
    <source>
        <dbReference type="ARBA" id="ARBA00001946"/>
    </source>
</evidence>
<proteinExistence type="inferred from homology"/>
<protein>
    <recommendedName>
        <fullName evidence="12">Oxidized purine nucleoside triphosphate hydrolase</fullName>
        <ecNumber evidence="11">3.6.1.56</ecNumber>
    </recommendedName>
    <alternativeName>
        <fullName evidence="16">2-hydroxy-dATP diphosphatase</fullName>
    </alternativeName>
    <alternativeName>
        <fullName evidence="15">7,8-dihydro-8-oxoguanine triphosphatase</fullName>
    </alternativeName>
    <alternativeName>
        <fullName evidence="14">8-oxo-dGTPase</fullName>
    </alternativeName>
    <alternativeName>
        <fullName evidence="17">Methylated purine nucleoside triphosphate hydrolase</fullName>
    </alternativeName>
    <alternativeName>
        <fullName evidence="13">Nucleoside diphosphate-linked moiety X motif 1</fullName>
    </alternativeName>
</protein>
<dbReference type="PRINTS" id="PR01403">
    <property type="entry name" value="8OXTPHPHTASE"/>
</dbReference>
<dbReference type="SUPFAM" id="SSF55811">
    <property type="entry name" value="Nudix"/>
    <property type="match status" value="1"/>
</dbReference>
<comment type="catalytic activity">
    <reaction evidence="8">
        <text>2-oxo-dATP + H2O = 2-oxo-dAMP + diphosphate + H(+)</text>
        <dbReference type="Rhea" id="RHEA:31583"/>
        <dbReference type="ChEBI" id="CHEBI:15377"/>
        <dbReference type="ChEBI" id="CHEBI:15378"/>
        <dbReference type="ChEBI" id="CHEBI:33019"/>
        <dbReference type="ChEBI" id="CHEBI:63212"/>
        <dbReference type="ChEBI" id="CHEBI:77897"/>
        <dbReference type="EC" id="3.6.1.56"/>
    </reaction>
    <physiologicalReaction direction="left-to-right" evidence="8">
        <dbReference type="Rhea" id="RHEA:31584"/>
    </physiologicalReaction>
</comment>
<evidence type="ECO:0000256" key="16">
    <source>
        <dbReference type="ARBA" id="ARBA00031927"/>
    </source>
</evidence>
<evidence type="ECO:0000313" key="25">
    <source>
        <dbReference type="Proteomes" id="UP000664940"/>
    </source>
</evidence>
<dbReference type="GO" id="GO:0008828">
    <property type="term" value="F:dATP diphosphatase activity"/>
    <property type="evidence" value="ECO:0007669"/>
    <property type="project" value="UniProtKB-EC"/>
</dbReference>
<evidence type="ECO:0000256" key="2">
    <source>
        <dbReference type="ARBA" id="ARBA00005582"/>
    </source>
</evidence>
<evidence type="ECO:0000256" key="9">
    <source>
        <dbReference type="ARBA" id="ARBA00024486"/>
    </source>
</evidence>
<evidence type="ECO:0000256" key="15">
    <source>
        <dbReference type="ARBA" id="ARBA00030682"/>
    </source>
</evidence>
<evidence type="ECO:0000256" key="5">
    <source>
        <dbReference type="ARBA" id="ARBA00022801"/>
    </source>
</evidence>
<evidence type="ECO:0000259" key="23">
    <source>
        <dbReference type="PROSITE" id="PS51462"/>
    </source>
</evidence>
<evidence type="ECO:0000256" key="13">
    <source>
        <dbReference type="ARBA" id="ARBA00029673"/>
    </source>
</evidence>
<evidence type="ECO:0000256" key="3">
    <source>
        <dbReference type="ARBA" id="ARBA00011245"/>
    </source>
</evidence>
<dbReference type="InterPro" id="IPR000086">
    <property type="entry name" value="NUDIX_hydrolase_dom"/>
</dbReference>
<organism evidence="24 25">
    <name type="scientific">Phyllostomus discolor</name>
    <name type="common">pale spear-nosed bat</name>
    <dbReference type="NCBI Taxonomy" id="89673"/>
    <lineage>
        <taxon>Eukaryota</taxon>
        <taxon>Metazoa</taxon>
        <taxon>Chordata</taxon>
        <taxon>Craniata</taxon>
        <taxon>Vertebrata</taxon>
        <taxon>Euteleostomi</taxon>
        <taxon>Mammalia</taxon>
        <taxon>Eutheria</taxon>
        <taxon>Laurasiatheria</taxon>
        <taxon>Chiroptera</taxon>
        <taxon>Yangochiroptera</taxon>
        <taxon>Phyllostomidae</taxon>
        <taxon>Phyllostominae</taxon>
        <taxon>Phyllostomus</taxon>
    </lineage>
</organism>
<dbReference type="PANTHER" id="PTHR43758">
    <property type="entry name" value="7,8-DIHYDRO-8-OXOGUANINE TRIPHOSPHATASE"/>
    <property type="match status" value="1"/>
</dbReference>
<comment type="catalytic activity">
    <reaction evidence="20">
        <text>N(6)-methyl-dATP + H2O = N(6)-methyl-dAMP + diphosphate + H(+)</text>
        <dbReference type="Rhea" id="RHEA:67604"/>
        <dbReference type="ChEBI" id="CHEBI:15377"/>
        <dbReference type="ChEBI" id="CHEBI:15378"/>
        <dbReference type="ChEBI" id="CHEBI:33019"/>
        <dbReference type="ChEBI" id="CHEBI:169976"/>
        <dbReference type="ChEBI" id="CHEBI:172872"/>
    </reaction>
    <physiologicalReaction direction="left-to-right" evidence="20">
        <dbReference type="Rhea" id="RHEA:67605"/>
    </physiologicalReaction>
</comment>
<comment type="subunit">
    <text evidence="3">Monomer.</text>
</comment>
<keyword evidence="5 24" id="KW-0378">Hydrolase</keyword>
<dbReference type="Gene3D" id="3.90.79.10">
    <property type="entry name" value="Nucleoside Triphosphate Pyrophosphohydrolase"/>
    <property type="match status" value="1"/>
</dbReference>
<evidence type="ECO:0000256" key="18">
    <source>
        <dbReference type="ARBA" id="ARBA00048002"/>
    </source>
</evidence>
<comment type="catalytic activity">
    <reaction evidence="19">
        <text>O(6)-methyl-dGTP + H2O = O(6)-methyl-dGMP + diphosphate + H(+)</text>
        <dbReference type="Rhea" id="RHEA:67600"/>
        <dbReference type="ChEBI" id="CHEBI:15377"/>
        <dbReference type="ChEBI" id="CHEBI:15378"/>
        <dbReference type="ChEBI" id="CHEBI:33019"/>
        <dbReference type="ChEBI" id="CHEBI:169974"/>
        <dbReference type="ChEBI" id="CHEBI:169975"/>
    </reaction>
    <physiologicalReaction direction="left-to-right" evidence="19">
        <dbReference type="Rhea" id="RHEA:67601"/>
    </physiologicalReaction>
</comment>
<evidence type="ECO:0000256" key="20">
    <source>
        <dbReference type="ARBA" id="ARBA00049032"/>
    </source>
</evidence>
<comment type="catalytic activity">
    <reaction evidence="10">
        <text>2-oxo-ATP + H2O = 2-oxo-AMP + diphosphate + H(+)</text>
        <dbReference type="Rhea" id="RHEA:67392"/>
        <dbReference type="ChEBI" id="CHEBI:15377"/>
        <dbReference type="ChEBI" id="CHEBI:15378"/>
        <dbReference type="ChEBI" id="CHEBI:33019"/>
        <dbReference type="ChEBI" id="CHEBI:71395"/>
        <dbReference type="ChEBI" id="CHEBI:172878"/>
    </reaction>
    <physiologicalReaction direction="left-to-right" evidence="10">
        <dbReference type="Rhea" id="RHEA:67393"/>
    </physiologicalReaction>
</comment>
<reference evidence="24 25" key="1">
    <citation type="journal article" date="2020" name="Nature">
        <title>Six reference-quality genomes reveal evolution of bat adaptations.</title>
        <authorList>
            <person name="Jebb D."/>
            <person name="Huang Z."/>
            <person name="Pippel M."/>
            <person name="Hughes G.M."/>
            <person name="Lavrichenko K."/>
            <person name="Devanna P."/>
            <person name="Winkler S."/>
            <person name="Jermiin L.S."/>
            <person name="Skirmuntt E.C."/>
            <person name="Katzourakis A."/>
            <person name="Burkitt-Gray L."/>
            <person name="Ray D.A."/>
            <person name="Sullivan K.A.M."/>
            <person name="Roscito J.G."/>
            <person name="Kirilenko B.M."/>
            <person name="Davalos L.M."/>
            <person name="Corthals A.P."/>
            <person name="Power M.L."/>
            <person name="Jones G."/>
            <person name="Ransome R.D."/>
            <person name="Dechmann D.K.N."/>
            <person name="Locatelli A.G."/>
            <person name="Puechmaille S.J."/>
            <person name="Fedrigo O."/>
            <person name="Jarvis E.D."/>
            <person name="Hiller M."/>
            <person name="Vernes S.C."/>
            <person name="Myers E.W."/>
            <person name="Teeling E.C."/>
        </authorList>
    </citation>
    <scope>NUCLEOTIDE SEQUENCE [LARGE SCALE GENOMIC DNA]</scope>
    <source>
        <strain evidence="24">Bat1K_MPI-CBG_1</strain>
    </source>
</reference>
<dbReference type="CDD" id="cd03427">
    <property type="entry name" value="NUDIX_MTH1_Nudt1"/>
    <property type="match status" value="1"/>
</dbReference>
<evidence type="ECO:0000256" key="11">
    <source>
        <dbReference type="ARBA" id="ARBA00026103"/>
    </source>
</evidence>
<dbReference type="GO" id="GO:0042262">
    <property type="term" value="P:DNA protection"/>
    <property type="evidence" value="ECO:0007669"/>
    <property type="project" value="InterPro"/>
</dbReference>
<evidence type="ECO:0000256" key="22">
    <source>
        <dbReference type="SAM" id="MobiDB-lite"/>
    </source>
</evidence>
<evidence type="ECO:0000256" key="6">
    <source>
        <dbReference type="ARBA" id="ARBA00022842"/>
    </source>
</evidence>
<comment type="catalytic activity">
    <reaction evidence="7">
        <text>8-oxo-dATP + H2O = 8-oxo-dAMP + diphosphate + H(+)</text>
        <dbReference type="Rhea" id="RHEA:65396"/>
        <dbReference type="ChEBI" id="CHEBI:15377"/>
        <dbReference type="ChEBI" id="CHEBI:15378"/>
        <dbReference type="ChEBI" id="CHEBI:33019"/>
        <dbReference type="ChEBI" id="CHEBI:71361"/>
        <dbReference type="ChEBI" id="CHEBI:172871"/>
    </reaction>
    <physiologicalReaction direction="left-to-right" evidence="7">
        <dbReference type="Rhea" id="RHEA:65397"/>
    </physiologicalReaction>
</comment>
<gene>
    <name evidence="24" type="ORF">HJG60_014124</name>
</gene>
<name>A0A834DGC6_9CHIR</name>
<dbReference type="EC" id="3.6.1.56" evidence="11"/>
<evidence type="ECO:0000256" key="12">
    <source>
        <dbReference type="ARBA" id="ARBA00026218"/>
    </source>
</evidence>
<comment type="catalytic activity">
    <reaction evidence="18">
        <text>N(6)-methyl-ATP + H2O = N(6)-methyl-AMP + diphosphate + H(+)</text>
        <dbReference type="Rhea" id="RHEA:67608"/>
        <dbReference type="ChEBI" id="CHEBI:15377"/>
        <dbReference type="ChEBI" id="CHEBI:15378"/>
        <dbReference type="ChEBI" id="CHEBI:33019"/>
        <dbReference type="ChEBI" id="CHEBI:144842"/>
        <dbReference type="ChEBI" id="CHEBI:172873"/>
    </reaction>
    <physiologicalReaction direction="left-to-right" evidence="18">
        <dbReference type="Rhea" id="RHEA:67609"/>
    </physiologicalReaction>
</comment>
<comment type="similarity">
    <text evidence="2">Belongs to the Nudix hydrolase family.</text>
</comment>
<dbReference type="PROSITE" id="PS51462">
    <property type="entry name" value="NUDIX"/>
    <property type="match status" value="1"/>
</dbReference>
<evidence type="ECO:0000256" key="7">
    <source>
        <dbReference type="ARBA" id="ARBA00024448"/>
    </source>
</evidence>
<dbReference type="InterPro" id="IPR015797">
    <property type="entry name" value="NUDIX_hydrolase-like_dom_sf"/>
</dbReference>
<comment type="caution">
    <text evidence="24">The sequence shown here is derived from an EMBL/GenBank/DDBJ whole genome shotgun (WGS) entry which is preliminary data.</text>
</comment>
<keyword evidence="6" id="KW-0460">Magnesium</keyword>
<evidence type="ECO:0000256" key="17">
    <source>
        <dbReference type="ARBA" id="ARBA00032071"/>
    </source>
</evidence>
<dbReference type="Proteomes" id="UP000664940">
    <property type="component" value="Unassembled WGS sequence"/>
</dbReference>
<evidence type="ECO:0000256" key="8">
    <source>
        <dbReference type="ARBA" id="ARBA00024459"/>
    </source>
</evidence>
<dbReference type="InterPro" id="IPR003563">
    <property type="entry name" value="8ODP"/>
</dbReference>
<evidence type="ECO:0000256" key="21">
    <source>
        <dbReference type="ARBA" id="ARBA00053094"/>
    </source>
</evidence>
<feature type="domain" description="Nudix hydrolase" evidence="23">
    <location>
        <begin position="1"/>
        <end position="164"/>
    </location>
</feature>
<evidence type="ECO:0000256" key="10">
    <source>
        <dbReference type="ARBA" id="ARBA00024596"/>
    </source>
</evidence>
<sequence>MVMTQTTTPPRPRNRPAQRGPENCKATQDGAPSWGPALAWCRSSPAVFTGPNTRSASSGSTPGSAWAARALQLWPSPHPTLRRELQEECGVTADTLHKAGRIVFEFEGQPERMDVHIFRADSVQGTPAESDEMRPQWFPLDRIPFADMWPDDSYWFPLLLQKRRFHGYFKFQGQDTILDYQLREVADA</sequence>
<comment type="catalytic activity">
    <reaction evidence="9">
        <text>8-oxo-dGTP + H2O = 8-oxo-dGMP + diphosphate + H(+)</text>
        <dbReference type="Rhea" id="RHEA:31575"/>
        <dbReference type="ChEBI" id="CHEBI:15377"/>
        <dbReference type="ChEBI" id="CHEBI:15378"/>
        <dbReference type="ChEBI" id="CHEBI:33019"/>
        <dbReference type="ChEBI" id="CHEBI:63224"/>
        <dbReference type="ChEBI" id="CHEBI:77896"/>
    </reaction>
    <physiologicalReaction direction="left-to-right" evidence="9">
        <dbReference type="Rhea" id="RHEA:31576"/>
    </physiologicalReaction>
</comment>
<keyword evidence="4" id="KW-0479">Metal-binding</keyword>
<dbReference type="AlphaFoldDB" id="A0A834DGC6"/>
<accession>A0A834DGC6</accession>
<dbReference type="PANTHER" id="PTHR43758:SF2">
    <property type="entry name" value="OXIDIZED PURINE NUCLEOSIDE TRIPHOSPHATE HYDROLASE"/>
    <property type="match status" value="1"/>
</dbReference>
<feature type="region of interest" description="Disordered" evidence="22">
    <location>
        <begin position="1"/>
        <end position="31"/>
    </location>
</feature>
<evidence type="ECO:0000256" key="4">
    <source>
        <dbReference type="ARBA" id="ARBA00022723"/>
    </source>
</evidence>
<evidence type="ECO:0000256" key="19">
    <source>
        <dbReference type="ARBA" id="ARBA00048894"/>
    </source>
</evidence>
<comment type="cofactor">
    <cofactor evidence="1">
        <name>Mg(2+)</name>
        <dbReference type="ChEBI" id="CHEBI:18420"/>
    </cofactor>
</comment>
<evidence type="ECO:0000256" key="14">
    <source>
        <dbReference type="ARBA" id="ARBA00030634"/>
    </source>
</evidence>
<dbReference type="EMBL" id="JABVXQ010000013">
    <property type="protein sequence ID" value="KAF6082285.1"/>
    <property type="molecule type" value="Genomic_DNA"/>
</dbReference>